<evidence type="ECO:0000313" key="4">
    <source>
        <dbReference type="Proteomes" id="UP000003856"/>
    </source>
</evidence>
<dbReference type="OrthoDB" id="9180865at2"/>
<dbReference type="RefSeq" id="WP_005797434.1">
    <property type="nucleotide sequence ID" value="NZ_ACQT01000098.1"/>
</dbReference>
<feature type="domain" description="PepSY" evidence="2">
    <location>
        <begin position="7"/>
        <end position="89"/>
    </location>
</feature>
<organism evidence="3 4">
    <name type="scientific">Acidovorax delafieldii 2AN</name>
    <dbReference type="NCBI Taxonomy" id="573060"/>
    <lineage>
        <taxon>Bacteria</taxon>
        <taxon>Pseudomonadati</taxon>
        <taxon>Pseudomonadota</taxon>
        <taxon>Betaproteobacteria</taxon>
        <taxon>Burkholderiales</taxon>
        <taxon>Comamonadaceae</taxon>
        <taxon>Acidovorax</taxon>
    </lineage>
</organism>
<dbReference type="EMBL" id="ACQT01000098">
    <property type="protein sequence ID" value="EER59765.1"/>
    <property type="molecule type" value="Genomic_DNA"/>
</dbReference>
<dbReference type="PATRIC" id="fig|573060.9.peg.2413"/>
<accession>C5T6Y4</accession>
<protein>
    <recommendedName>
        <fullName evidence="2">PepSY domain-containing protein</fullName>
    </recommendedName>
</protein>
<dbReference type="InterPro" id="IPR025711">
    <property type="entry name" value="PepSY"/>
</dbReference>
<evidence type="ECO:0000313" key="3">
    <source>
        <dbReference type="EMBL" id="EER59765.1"/>
    </source>
</evidence>
<keyword evidence="1" id="KW-0732">Signal</keyword>
<proteinExistence type="predicted"/>
<dbReference type="AlphaFoldDB" id="C5T6Y4"/>
<keyword evidence="4" id="KW-1185">Reference proteome</keyword>
<feature type="chain" id="PRO_5002954897" description="PepSY domain-containing protein" evidence="1">
    <location>
        <begin position="23"/>
        <end position="96"/>
    </location>
</feature>
<sequence>MKTRTLYAVAAAALLLGNSAFADSPSCKVAPGAPQLTQEQMLQKLVDGGYTIERFAITKASCYKMHGWDKDGNRVEIVHHPVDGRMVKLEMTPRQG</sequence>
<reference evidence="3 4" key="1">
    <citation type="submission" date="2009-05" db="EMBL/GenBank/DDBJ databases">
        <title>The draft genome of Acidovorax delafieldii 2AN.</title>
        <authorList>
            <consortium name="US DOE Joint Genome Institute (JGI-PGF)"/>
            <person name="Lucas S."/>
            <person name="Copeland A."/>
            <person name="Lapidus A."/>
            <person name="Glavina del Rio T."/>
            <person name="Tice H."/>
            <person name="Bruce D."/>
            <person name="Goodwin L."/>
            <person name="Pitluck S."/>
            <person name="Larimer F."/>
            <person name="Land M.L."/>
            <person name="Hauser L."/>
            <person name="Shelobolina E.S."/>
            <person name="Picardal F."/>
            <person name="Roden E."/>
            <person name="Emerson D."/>
        </authorList>
    </citation>
    <scope>NUCLEOTIDE SEQUENCE [LARGE SCALE GENOMIC DNA]</scope>
    <source>
        <strain evidence="3 4">2AN</strain>
    </source>
</reference>
<evidence type="ECO:0000259" key="2">
    <source>
        <dbReference type="Pfam" id="PF13670"/>
    </source>
</evidence>
<gene>
    <name evidence="3" type="ORF">AcdelDRAFT_2664</name>
</gene>
<name>C5T6Y4_ACIDE</name>
<feature type="signal peptide" evidence="1">
    <location>
        <begin position="1"/>
        <end position="22"/>
    </location>
</feature>
<comment type="caution">
    <text evidence="3">The sequence shown here is derived from an EMBL/GenBank/DDBJ whole genome shotgun (WGS) entry which is preliminary data.</text>
</comment>
<evidence type="ECO:0000256" key="1">
    <source>
        <dbReference type="SAM" id="SignalP"/>
    </source>
</evidence>
<dbReference type="Pfam" id="PF13670">
    <property type="entry name" value="PepSY_2"/>
    <property type="match status" value="1"/>
</dbReference>
<dbReference type="Proteomes" id="UP000003856">
    <property type="component" value="Unassembled WGS sequence"/>
</dbReference>